<sequence>MEVGVVCQAHRSEAISGSNGLQVILAQKANESNQALPELTLFYAVRVTAECDRPDWASPHNAPACAGTSSADPDVSPGSTNRVVRRPHQWEPGHLNGQASVLERRKAIEREEDESKTTEETAE</sequence>
<feature type="compositionally biased region" description="Basic and acidic residues" evidence="1">
    <location>
        <begin position="102"/>
        <end position="123"/>
    </location>
</feature>
<feature type="compositionally biased region" description="Polar residues" evidence="1">
    <location>
        <begin position="67"/>
        <end position="82"/>
    </location>
</feature>
<keyword evidence="3" id="KW-1185">Reference proteome</keyword>
<dbReference type="Proteomes" id="UP001066276">
    <property type="component" value="Chromosome 6"/>
</dbReference>
<dbReference type="AlphaFoldDB" id="A0AAV7Q8N9"/>
<evidence type="ECO:0000313" key="2">
    <source>
        <dbReference type="EMBL" id="KAJ1135969.1"/>
    </source>
</evidence>
<organism evidence="2 3">
    <name type="scientific">Pleurodeles waltl</name>
    <name type="common">Iberian ribbed newt</name>
    <dbReference type="NCBI Taxonomy" id="8319"/>
    <lineage>
        <taxon>Eukaryota</taxon>
        <taxon>Metazoa</taxon>
        <taxon>Chordata</taxon>
        <taxon>Craniata</taxon>
        <taxon>Vertebrata</taxon>
        <taxon>Euteleostomi</taxon>
        <taxon>Amphibia</taxon>
        <taxon>Batrachia</taxon>
        <taxon>Caudata</taxon>
        <taxon>Salamandroidea</taxon>
        <taxon>Salamandridae</taxon>
        <taxon>Pleurodelinae</taxon>
        <taxon>Pleurodeles</taxon>
    </lineage>
</organism>
<gene>
    <name evidence="2" type="ORF">NDU88_002398</name>
</gene>
<reference evidence="2" key="1">
    <citation type="journal article" date="2022" name="bioRxiv">
        <title>Sequencing and chromosome-scale assembly of the giantPleurodeles waltlgenome.</title>
        <authorList>
            <person name="Brown T."/>
            <person name="Elewa A."/>
            <person name="Iarovenko S."/>
            <person name="Subramanian E."/>
            <person name="Araus A.J."/>
            <person name="Petzold A."/>
            <person name="Susuki M."/>
            <person name="Suzuki K.-i.T."/>
            <person name="Hayashi T."/>
            <person name="Toyoda A."/>
            <person name="Oliveira C."/>
            <person name="Osipova E."/>
            <person name="Leigh N.D."/>
            <person name="Simon A."/>
            <person name="Yun M.H."/>
        </authorList>
    </citation>
    <scope>NUCLEOTIDE SEQUENCE</scope>
    <source>
        <strain evidence="2">20211129_DDA</strain>
        <tissue evidence="2">Liver</tissue>
    </source>
</reference>
<protein>
    <submittedName>
        <fullName evidence="2">Uncharacterized protein</fullName>
    </submittedName>
</protein>
<evidence type="ECO:0000256" key="1">
    <source>
        <dbReference type="SAM" id="MobiDB-lite"/>
    </source>
</evidence>
<feature type="region of interest" description="Disordered" evidence="1">
    <location>
        <begin position="54"/>
        <end position="123"/>
    </location>
</feature>
<accession>A0AAV7Q8N9</accession>
<proteinExistence type="predicted"/>
<evidence type="ECO:0000313" key="3">
    <source>
        <dbReference type="Proteomes" id="UP001066276"/>
    </source>
</evidence>
<dbReference type="EMBL" id="JANPWB010000010">
    <property type="protein sequence ID" value="KAJ1135969.1"/>
    <property type="molecule type" value="Genomic_DNA"/>
</dbReference>
<name>A0AAV7Q8N9_PLEWA</name>
<comment type="caution">
    <text evidence="2">The sequence shown here is derived from an EMBL/GenBank/DDBJ whole genome shotgun (WGS) entry which is preliminary data.</text>
</comment>